<keyword evidence="7" id="KW-0547">Nucleotide-binding</keyword>
<evidence type="ECO:0000256" key="2">
    <source>
        <dbReference type="ARBA" id="ARBA00004651"/>
    </source>
</evidence>
<dbReference type="PRINTS" id="PR00344">
    <property type="entry name" value="BCTRLSENSOR"/>
</dbReference>
<dbReference type="RefSeq" id="WP_051547581.1">
    <property type="nucleotide sequence ID" value="NZ_JAJA02000001.1"/>
</dbReference>
<dbReference type="InterPro" id="IPR050980">
    <property type="entry name" value="2C_sensor_his_kinase"/>
</dbReference>
<dbReference type="OrthoDB" id="9808408at2"/>
<evidence type="ECO:0000256" key="3">
    <source>
        <dbReference type="ARBA" id="ARBA00012438"/>
    </source>
</evidence>
<evidence type="ECO:0000313" key="14">
    <source>
        <dbReference type="EMBL" id="KWS05994.1"/>
    </source>
</evidence>
<evidence type="ECO:0000256" key="11">
    <source>
        <dbReference type="SAM" id="Phobius"/>
    </source>
</evidence>
<dbReference type="Pfam" id="PF00512">
    <property type="entry name" value="HisKA"/>
    <property type="match status" value="1"/>
</dbReference>
<keyword evidence="4" id="KW-1003">Cell membrane</keyword>
<evidence type="ECO:0000256" key="6">
    <source>
        <dbReference type="ARBA" id="ARBA00022679"/>
    </source>
</evidence>
<accession>A0A108UBB2</accession>
<feature type="domain" description="Histidine kinase" evidence="12">
    <location>
        <begin position="215"/>
        <end position="429"/>
    </location>
</feature>
<evidence type="ECO:0000256" key="9">
    <source>
        <dbReference type="ARBA" id="ARBA00022840"/>
    </source>
</evidence>
<dbReference type="InterPro" id="IPR003660">
    <property type="entry name" value="HAMP_dom"/>
</dbReference>
<dbReference type="Pfam" id="PF02518">
    <property type="entry name" value="HATPase_c"/>
    <property type="match status" value="1"/>
</dbReference>
<dbReference type="InterPro" id="IPR005467">
    <property type="entry name" value="His_kinase_dom"/>
</dbReference>
<protein>
    <recommendedName>
        <fullName evidence="3">histidine kinase</fullName>
        <ecNumber evidence="3">2.7.13.3</ecNumber>
    </recommendedName>
</protein>
<dbReference type="InterPro" id="IPR003594">
    <property type="entry name" value="HATPase_dom"/>
</dbReference>
<keyword evidence="6" id="KW-0808">Transferase</keyword>
<evidence type="ECO:0000259" key="12">
    <source>
        <dbReference type="PROSITE" id="PS50109"/>
    </source>
</evidence>
<dbReference type="InterPro" id="IPR036890">
    <property type="entry name" value="HATPase_C_sf"/>
</dbReference>
<evidence type="ECO:0000256" key="1">
    <source>
        <dbReference type="ARBA" id="ARBA00000085"/>
    </source>
</evidence>
<keyword evidence="5" id="KW-0597">Phosphoprotein</keyword>
<evidence type="ECO:0000256" key="5">
    <source>
        <dbReference type="ARBA" id="ARBA00022553"/>
    </source>
</evidence>
<dbReference type="InterPro" id="IPR036097">
    <property type="entry name" value="HisK_dim/P_sf"/>
</dbReference>
<dbReference type="InterPro" id="IPR003661">
    <property type="entry name" value="HisK_dim/P_dom"/>
</dbReference>
<gene>
    <name evidence="14" type="ORF">AZ78_3548</name>
</gene>
<dbReference type="PROSITE" id="PS50885">
    <property type="entry name" value="HAMP"/>
    <property type="match status" value="1"/>
</dbReference>
<dbReference type="EC" id="2.7.13.3" evidence="3"/>
<comment type="catalytic activity">
    <reaction evidence="1">
        <text>ATP + protein L-histidine = ADP + protein N-phospho-L-histidine.</text>
        <dbReference type="EC" id="2.7.13.3"/>
    </reaction>
</comment>
<dbReference type="EMBL" id="JAJA02000001">
    <property type="protein sequence ID" value="KWS05994.1"/>
    <property type="molecule type" value="Genomic_DNA"/>
</dbReference>
<dbReference type="InterPro" id="IPR004358">
    <property type="entry name" value="Sig_transdc_His_kin-like_C"/>
</dbReference>
<dbReference type="PROSITE" id="PS50109">
    <property type="entry name" value="HIS_KIN"/>
    <property type="match status" value="1"/>
</dbReference>
<feature type="compositionally biased region" description="Basic and acidic residues" evidence="10">
    <location>
        <begin position="437"/>
        <end position="454"/>
    </location>
</feature>
<keyword evidence="11" id="KW-1133">Transmembrane helix</keyword>
<dbReference type="PANTHER" id="PTHR44936:SF10">
    <property type="entry name" value="SENSOR PROTEIN RSTB"/>
    <property type="match status" value="1"/>
</dbReference>
<evidence type="ECO:0000256" key="7">
    <source>
        <dbReference type="ARBA" id="ARBA00022741"/>
    </source>
</evidence>
<keyword evidence="9" id="KW-0067">ATP-binding</keyword>
<feature type="transmembrane region" description="Helical" evidence="11">
    <location>
        <begin position="136"/>
        <end position="154"/>
    </location>
</feature>
<keyword evidence="11" id="KW-0472">Membrane</keyword>
<dbReference type="GO" id="GO:0005886">
    <property type="term" value="C:plasma membrane"/>
    <property type="evidence" value="ECO:0007669"/>
    <property type="project" value="UniProtKB-SubCell"/>
</dbReference>
<dbReference type="AlphaFoldDB" id="A0A108UBB2"/>
<dbReference type="Gene3D" id="1.10.287.130">
    <property type="match status" value="1"/>
</dbReference>
<keyword evidence="15" id="KW-1185">Reference proteome</keyword>
<dbReference type="PANTHER" id="PTHR44936">
    <property type="entry name" value="SENSOR PROTEIN CREC"/>
    <property type="match status" value="1"/>
</dbReference>
<feature type="domain" description="HAMP" evidence="13">
    <location>
        <begin position="159"/>
        <end position="207"/>
    </location>
</feature>
<dbReference type="CDD" id="cd00082">
    <property type="entry name" value="HisKA"/>
    <property type="match status" value="1"/>
</dbReference>
<dbReference type="Gene3D" id="3.30.565.10">
    <property type="entry name" value="Histidine kinase-like ATPase, C-terminal domain"/>
    <property type="match status" value="1"/>
</dbReference>
<evidence type="ECO:0000256" key="4">
    <source>
        <dbReference type="ARBA" id="ARBA00022475"/>
    </source>
</evidence>
<name>A0A108UBB2_9GAMM</name>
<dbReference type="Pfam" id="PF00672">
    <property type="entry name" value="HAMP"/>
    <property type="match status" value="1"/>
</dbReference>
<dbReference type="CDD" id="cd06225">
    <property type="entry name" value="HAMP"/>
    <property type="match status" value="1"/>
</dbReference>
<evidence type="ECO:0000313" key="15">
    <source>
        <dbReference type="Proteomes" id="UP000023435"/>
    </source>
</evidence>
<organism evidence="14 15">
    <name type="scientific">Lysobacter capsici AZ78</name>
    <dbReference type="NCBI Taxonomy" id="1444315"/>
    <lineage>
        <taxon>Bacteria</taxon>
        <taxon>Pseudomonadati</taxon>
        <taxon>Pseudomonadota</taxon>
        <taxon>Gammaproteobacteria</taxon>
        <taxon>Lysobacterales</taxon>
        <taxon>Lysobacteraceae</taxon>
        <taxon>Lysobacter</taxon>
    </lineage>
</organism>
<keyword evidence="11" id="KW-0812">Transmembrane</keyword>
<proteinExistence type="predicted"/>
<reference evidence="14 15" key="1">
    <citation type="journal article" date="2014" name="Genome Announc.">
        <title>Draft Genome Sequence of Lysobacter capsici AZ78, a Bacterium Antagonistic to Plant-Pathogenic Oomycetes.</title>
        <authorList>
            <person name="Puopolo G."/>
            <person name="Sonego P."/>
            <person name="Engelen K."/>
            <person name="Pertot I."/>
        </authorList>
    </citation>
    <scope>NUCLEOTIDE SEQUENCE [LARGE SCALE GENOMIC DNA]</scope>
    <source>
        <strain evidence="14 15">AZ78</strain>
    </source>
</reference>
<sequence>MLQMLVRLYLTVAGLLLCSFLLVQQVFPYVFPDQYGESARQEFVGELALLRERLAGASGEELRARVAALNRVTADRYRLLPLSQLSALSAQVRDDLRRSDTASDHGNNDRHHVYLRLRGGEVIQIGYDEGDFPIRYIAYFTVFTMVLLGLMIWLQPHWRDLERLRDAAARFGDGDLSARARLRGGSSIRHLCMYFNNMADQIGRLIQSQRDMVNAASHELRTPIMRLEFGLANLADTLDDRVARARVHALRCDVEELDLLVGELLTLGMMERNGPLPTLEHVDLGALLRASTGVSAEELRIRATTIEWAIAPGLEQIAVEPRSLGRAFSNLMRNALRYADSTIRVSAEGDGAGWRLIVEDDGVGIPAEDRRRVFEPFYRLDRSRDRATGGFGLGLSIVRQVIERHGGEIQVDGSPLGGARFVARLPRHQPGPWAGRNRGEGEELDELEHSFHIQ</sequence>
<comment type="subcellular location">
    <subcellularLocation>
        <location evidence="2">Cell membrane</location>
        <topology evidence="2">Multi-pass membrane protein</topology>
    </subcellularLocation>
</comment>
<evidence type="ECO:0000256" key="8">
    <source>
        <dbReference type="ARBA" id="ARBA00022777"/>
    </source>
</evidence>
<comment type="caution">
    <text evidence="14">The sequence shown here is derived from an EMBL/GenBank/DDBJ whole genome shotgun (WGS) entry which is preliminary data.</text>
</comment>
<dbReference type="SMART" id="SM00388">
    <property type="entry name" value="HisKA"/>
    <property type="match status" value="1"/>
</dbReference>
<dbReference type="SUPFAM" id="SSF55874">
    <property type="entry name" value="ATPase domain of HSP90 chaperone/DNA topoisomerase II/histidine kinase"/>
    <property type="match status" value="1"/>
</dbReference>
<dbReference type="Proteomes" id="UP000023435">
    <property type="component" value="Unassembled WGS sequence"/>
</dbReference>
<feature type="region of interest" description="Disordered" evidence="10">
    <location>
        <begin position="427"/>
        <end position="454"/>
    </location>
</feature>
<keyword evidence="8" id="KW-0418">Kinase</keyword>
<dbReference type="SMART" id="SM00387">
    <property type="entry name" value="HATPase_c"/>
    <property type="match status" value="1"/>
</dbReference>
<dbReference type="GO" id="GO:0000155">
    <property type="term" value="F:phosphorelay sensor kinase activity"/>
    <property type="evidence" value="ECO:0007669"/>
    <property type="project" value="InterPro"/>
</dbReference>
<dbReference type="SUPFAM" id="SSF47384">
    <property type="entry name" value="Homodimeric domain of signal transducing histidine kinase"/>
    <property type="match status" value="1"/>
</dbReference>
<evidence type="ECO:0000256" key="10">
    <source>
        <dbReference type="SAM" id="MobiDB-lite"/>
    </source>
</evidence>
<dbReference type="SMART" id="SM00304">
    <property type="entry name" value="HAMP"/>
    <property type="match status" value="1"/>
</dbReference>
<dbReference type="GO" id="GO:0005524">
    <property type="term" value="F:ATP binding"/>
    <property type="evidence" value="ECO:0007669"/>
    <property type="project" value="UniProtKB-KW"/>
</dbReference>
<evidence type="ECO:0000259" key="13">
    <source>
        <dbReference type="PROSITE" id="PS50885"/>
    </source>
</evidence>